<accession>A0ABQ4CXF5</accession>
<name>A0ABQ4CXF5_9ACTN</name>
<dbReference type="Proteomes" id="UP000604117">
    <property type="component" value="Unassembled WGS sequence"/>
</dbReference>
<evidence type="ECO:0000313" key="1">
    <source>
        <dbReference type="EMBL" id="GIF75977.1"/>
    </source>
</evidence>
<comment type="caution">
    <text evidence="1">The sequence shown here is derived from an EMBL/GenBank/DDBJ whole genome shotgun (WGS) entry which is preliminary data.</text>
</comment>
<organism evidence="1 2">
    <name type="scientific">Asanoa siamensis</name>
    <dbReference type="NCBI Taxonomy" id="926357"/>
    <lineage>
        <taxon>Bacteria</taxon>
        <taxon>Bacillati</taxon>
        <taxon>Actinomycetota</taxon>
        <taxon>Actinomycetes</taxon>
        <taxon>Micromonosporales</taxon>
        <taxon>Micromonosporaceae</taxon>
        <taxon>Asanoa</taxon>
    </lineage>
</organism>
<gene>
    <name evidence="1" type="ORF">Asi02nite_54950</name>
</gene>
<keyword evidence="2" id="KW-1185">Reference proteome</keyword>
<sequence>MPSLRRDHGQPSGACARCLETLCLATIARQAGYGAAAVNELWPLVARLEARAADGIADKDMLLLIARARAELGVSLGYVLPEERVAFAVRWTGRALRAAGHLDDTDLHAYILRVHGNELRKAGRVNAALVRLAHAVAIASTGQRPPALV</sequence>
<reference evidence="1 2" key="1">
    <citation type="submission" date="2021-01" db="EMBL/GenBank/DDBJ databases">
        <title>Whole genome shotgun sequence of Asanoa siamensis NBRC 107932.</title>
        <authorList>
            <person name="Komaki H."/>
            <person name="Tamura T."/>
        </authorList>
    </citation>
    <scope>NUCLEOTIDE SEQUENCE [LARGE SCALE GENOMIC DNA]</scope>
    <source>
        <strain evidence="1 2">NBRC 107932</strain>
    </source>
</reference>
<proteinExistence type="predicted"/>
<dbReference type="EMBL" id="BONE01000051">
    <property type="protein sequence ID" value="GIF75977.1"/>
    <property type="molecule type" value="Genomic_DNA"/>
</dbReference>
<protein>
    <submittedName>
        <fullName evidence="1">Uncharacterized protein</fullName>
    </submittedName>
</protein>
<evidence type="ECO:0000313" key="2">
    <source>
        <dbReference type="Proteomes" id="UP000604117"/>
    </source>
</evidence>
<dbReference type="RefSeq" id="WP_239127147.1">
    <property type="nucleotide sequence ID" value="NZ_BONE01000051.1"/>
</dbReference>